<accession>A0A1I5KFB0</accession>
<dbReference type="AlphaFoldDB" id="A0A1I5KFB0"/>
<protein>
    <submittedName>
        <fullName evidence="5">DNA-binding transcriptional regulator, MerR family</fullName>
    </submittedName>
</protein>
<dbReference type="STRING" id="289003.SAMN05216190_101210"/>
<dbReference type="Pfam" id="PF00376">
    <property type="entry name" value="MerR"/>
    <property type="match status" value="1"/>
</dbReference>
<evidence type="ECO:0000259" key="4">
    <source>
        <dbReference type="PROSITE" id="PS50937"/>
    </source>
</evidence>
<dbReference type="PANTHER" id="PTHR30204">
    <property type="entry name" value="REDOX-CYCLING DRUG-SENSING TRANSCRIPTIONAL ACTIVATOR SOXR"/>
    <property type="match status" value="1"/>
</dbReference>
<keyword evidence="6" id="KW-1185">Reference proteome</keyword>
<dbReference type="PROSITE" id="PS50937">
    <property type="entry name" value="HTH_MERR_2"/>
    <property type="match status" value="1"/>
</dbReference>
<dbReference type="SMART" id="SM00422">
    <property type="entry name" value="HTH_MERR"/>
    <property type="match status" value="1"/>
</dbReference>
<evidence type="ECO:0000313" key="5">
    <source>
        <dbReference type="EMBL" id="SFO83647.1"/>
    </source>
</evidence>
<dbReference type="OrthoDB" id="9808480at2"/>
<dbReference type="CDD" id="cd04785">
    <property type="entry name" value="HTH_CadR-PbrR-like"/>
    <property type="match status" value="1"/>
</dbReference>
<dbReference type="InterPro" id="IPR047057">
    <property type="entry name" value="MerR_fam"/>
</dbReference>
<organism evidence="5 6">
    <name type="scientific">Pseudomonas borbori</name>
    <dbReference type="NCBI Taxonomy" id="289003"/>
    <lineage>
        <taxon>Bacteria</taxon>
        <taxon>Pseudomonadati</taxon>
        <taxon>Pseudomonadota</taxon>
        <taxon>Gammaproteobacteria</taxon>
        <taxon>Pseudomonadales</taxon>
        <taxon>Pseudomonadaceae</taxon>
        <taxon>Pseudomonas</taxon>
    </lineage>
</organism>
<dbReference type="InterPro" id="IPR000551">
    <property type="entry name" value="MerR-type_HTH_dom"/>
</dbReference>
<dbReference type="GO" id="GO:0003700">
    <property type="term" value="F:DNA-binding transcription factor activity"/>
    <property type="evidence" value="ECO:0007669"/>
    <property type="project" value="InterPro"/>
</dbReference>
<dbReference type="GO" id="GO:0003677">
    <property type="term" value="F:DNA binding"/>
    <property type="evidence" value="ECO:0007669"/>
    <property type="project" value="UniProtKB-KW"/>
</dbReference>
<dbReference type="Proteomes" id="UP000198784">
    <property type="component" value="Unassembled WGS sequence"/>
</dbReference>
<dbReference type="InterPro" id="IPR015358">
    <property type="entry name" value="Tscrpt_reg_MerR_DNA-bd"/>
</dbReference>
<feature type="domain" description="HTH merR-type" evidence="4">
    <location>
        <begin position="1"/>
        <end position="73"/>
    </location>
</feature>
<dbReference type="RefSeq" id="WP_090496904.1">
    <property type="nucleotide sequence ID" value="NZ_FOWX01000001.1"/>
</dbReference>
<dbReference type="SUPFAM" id="SSF46955">
    <property type="entry name" value="Putative DNA-binding domain"/>
    <property type="match status" value="1"/>
</dbReference>
<evidence type="ECO:0000256" key="1">
    <source>
        <dbReference type="ARBA" id="ARBA00023015"/>
    </source>
</evidence>
<sequence>MSKPLTISGLSRASGVNLETIRFYERSELLPPPRRSASGYRHYQEADIRLLRFIRRGRELGFSLEEIRTLLGLAAQPHSPCAEADQLVQAHLLTIEARIRDLQKMKTELSKLAGCTSAEAEHCRLLEALDSRDCCAGGGTQAG</sequence>
<dbReference type="InterPro" id="IPR009061">
    <property type="entry name" value="DNA-bd_dom_put_sf"/>
</dbReference>
<name>A0A1I5KFB0_9PSED</name>
<keyword evidence="2 5" id="KW-0238">DNA-binding</keyword>
<evidence type="ECO:0000313" key="6">
    <source>
        <dbReference type="Proteomes" id="UP000198784"/>
    </source>
</evidence>
<evidence type="ECO:0000256" key="2">
    <source>
        <dbReference type="ARBA" id="ARBA00023125"/>
    </source>
</evidence>
<evidence type="ECO:0000256" key="3">
    <source>
        <dbReference type="ARBA" id="ARBA00023163"/>
    </source>
</evidence>
<dbReference type="EMBL" id="FOWX01000001">
    <property type="protein sequence ID" value="SFO83647.1"/>
    <property type="molecule type" value="Genomic_DNA"/>
</dbReference>
<dbReference type="Gene3D" id="1.10.1660.10">
    <property type="match status" value="1"/>
</dbReference>
<dbReference type="PRINTS" id="PR00040">
    <property type="entry name" value="HTHMERR"/>
</dbReference>
<reference evidence="6" key="1">
    <citation type="submission" date="2016-10" db="EMBL/GenBank/DDBJ databases">
        <authorList>
            <person name="Varghese N."/>
            <person name="Submissions S."/>
        </authorList>
    </citation>
    <scope>NUCLEOTIDE SEQUENCE [LARGE SCALE GENOMIC DNA]</scope>
    <source>
        <strain evidence="6">DSM 17834</strain>
    </source>
</reference>
<gene>
    <name evidence="5" type="ORF">SAMN05216190_101210</name>
</gene>
<keyword evidence="3" id="KW-0804">Transcription</keyword>
<proteinExistence type="predicted"/>
<dbReference type="PANTHER" id="PTHR30204:SF94">
    <property type="entry name" value="HEAVY METAL-DEPENDENT TRANSCRIPTIONAL REGULATOR HI_0293-RELATED"/>
    <property type="match status" value="1"/>
</dbReference>
<dbReference type="Pfam" id="PF09278">
    <property type="entry name" value="MerR-DNA-bind"/>
    <property type="match status" value="1"/>
</dbReference>
<keyword evidence="1" id="KW-0805">Transcription regulation</keyword>